<evidence type="ECO:0000313" key="10">
    <source>
        <dbReference type="EMBL" id="AKX59573.1"/>
    </source>
</evidence>
<evidence type="ECO:0000256" key="4">
    <source>
        <dbReference type="ARBA" id="ARBA00022982"/>
    </source>
</evidence>
<feature type="coiled-coil region" evidence="8">
    <location>
        <begin position="93"/>
        <end position="120"/>
    </location>
</feature>
<dbReference type="GO" id="GO:0022900">
    <property type="term" value="P:electron transport chain"/>
    <property type="evidence" value="ECO:0007669"/>
    <property type="project" value="InterPro"/>
</dbReference>
<evidence type="ECO:0000256" key="2">
    <source>
        <dbReference type="ARBA" id="ARBA00022617"/>
    </source>
</evidence>
<reference evidence="10 11" key="1">
    <citation type="journal article" date="2015" name="Genome Announc.">
        <title>Genome Sequences of Oblitimonas alkaliphila gen. nov. sp. nov. (Proposed), a Novel Bacterium of the Pseudomonadaceae Family.</title>
        <authorList>
            <person name="Lauer A.C."/>
            <person name="Nicholson A.C."/>
            <person name="Humrighouse B.W."/>
            <person name="Emery B."/>
            <person name="Drobish A."/>
            <person name="Juieng P."/>
            <person name="Loparev V."/>
            <person name="McQuiston J.R."/>
        </authorList>
    </citation>
    <scope>NUCLEOTIDE SEQUENCE [LARGE SCALE GENOMIC DNA]</scope>
    <source>
        <strain evidence="10 11">E5571</strain>
    </source>
</reference>
<evidence type="ECO:0000256" key="6">
    <source>
        <dbReference type="PIRSR" id="PIRSR000027-1"/>
    </source>
</evidence>
<dbReference type="GO" id="GO:0009055">
    <property type="term" value="F:electron transfer activity"/>
    <property type="evidence" value="ECO:0007669"/>
    <property type="project" value="InterPro"/>
</dbReference>
<gene>
    <name evidence="10" type="ORF">AKN88_06265</name>
</gene>
<feature type="signal peptide" evidence="9">
    <location>
        <begin position="1"/>
        <end position="17"/>
    </location>
</feature>
<dbReference type="EMBL" id="CP012365">
    <property type="protein sequence ID" value="AKX59573.1"/>
    <property type="molecule type" value="Genomic_DNA"/>
</dbReference>
<dbReference type="InterPro" id="IPR002321">
    <property type="entry name" value="Cyt_c_II"/>
</dbReference>
<evidence type="ECO:0000313" key="11">
    <source>
        <dbReference type="Proteomes" id="UP000063953"/>
    </source>
</evidence>
<dbReference type="Gene3D" id="1.20.120.10">
    <property type="entry name" value="Cytochrome c/b562"/>
    <property type="match status" value="1"/>
</dbReference>
<dbReference type="STRING" id="1697053.AKN87_08640"/>
<dbReference type="InterPro" id="IPR010980">
    <property type="entry name" value="Cyt_c/b562"/>
</dbReference>
<dbReference type="GO" id="GO:0042597">
    <property type="term" value="C:periplasmic space"/>
    <property type="evidence" value="ECO:0007669"/>
    <property type="project" value="InterPro"/>
</dbReference>
<evidence type="ECO:0000256" key="1">
    <source>
        <dbReference type="ARBA" id="ARBA00022448"/>
    </source>
</evidence>
<comment type="PTM">
    <text evidence="7">Binds 1 heme group per subunit.</text>
</comment>
<dbReference type="SUPFAM" id="SSF47175">
    <property type="entry name" value="Cytochromes"/>
    <property type="match status" value="1"/>
</dbReference>
<keyword evidence="8" id="KW-0175">Coiled coil</keyword>
<dbReference type="Pfam" id="PF01322">
    <property type="entry name" value="Cytochrom_C_2"/>
    <property type="match status" value="1"/>
</dbReference>
<keyword evidence="1" id="KW-0813">Transport</keyword>
<evidence type="ECO:0000256" key="7">
    <source>
        <dbReference type="PIRSR" id="PIRSR000027-2"/>
    </source>
</evidence>
<dbReference type="PROSITE" id="PS51257">
    <property type="entry name" value="PROKAR_LIPOPROTEIN"/>
    <property type="match status" value="1"/>
</dbReference>
<evidence type="ECO:0000256" key="5">
    <source>
        <dbReference type="ARBA" id="ARBA00023004"/>
    </source>
</evidence>
<keyword evidence="4" id="KW-0249">Electron transport</keyword>
<dbReference type="Proteomes" id="UP000063953">
    <property type="component" value="Chromosome"/>
</dbReference>
<feature type="chain" id="PRO_5005472184" evidence="9">
    <location>
        <begin position="18"/>
        <end position="149"/>
    </location>
</feature>
<dbReference type="PROSITE" id="PS51009">
    <property type="entry name" value="CYTCII"/>
    <property type="match status" value="1"/>
</dbReference>
<proteinExistence type="predicted"/>
<dbReference type="GO" id="GO:0020037">
    <property type="term" value="F:heme binding"/>
    <property type="evidence" value="ECO:0007669"/>
    <property type="project" value="InterPro"/>
</dbReference>
<evidence type="ECO:0000256" key="9">
    <source>
        <dbReference type="SAM" id="SignalP"/>
    </source>
</evidence>
<keyword evidence="2 7" id="KW-0349">Heme</keyword>
<keyword evidence="3 6" id="KW-0479">Metal-binding</keyword>
<dbReference type="PIRSF" id="PIRSF000027">
    <property type="entry name" value="Cytc_c_prime"/>
    <property type="match status" value="1"/>
</dbReference>
<name>A0A0K1XEI4_9GAMM</name>
<organism evidence="10 11">
    <name type="scientific">Thiopseudomonas alkaliphila</name>
    <dbReference type="NCBI Taxonomy" id="1697053"/>
    <lineage>
        <taxon>Bacteria</taxon>
        <taxon>Pseudomonadati</taxon>
        <taxon>Pseudomonadota</taxon>
        <taxon>Gammaproteobacteria</taxon>
        <taxon>Pseudomonadales</taxon>
        <taxon>Pseudomonadaceae</taxon>
        <taxon>Thiopseudomonas</taxon>
    </lineage>
</organism>
<keyword evidence="5 6" id="KW-0408">Iron</keyword>
<dbReference type="InterPro" id="IPR012127">
    <property type="entry name" value="Cyt_c_prime"/>
</dbReference>
<feature type="binding site" description="covalent" evidence="7">
    <location>
        <position position="139"/>
    </location>
    <ligand>
        <name>heme c</name>
        <dbReference type="ChEBI" id="CHEBI:61717"/>
    </ligand>
</feature>
<evidence type="ECO:0000256" key="8">
    <source>
        <dbReference type="SAM" id="Coils"/>
    </source>
</evidence>
<protein>
    <submittedName>
        <fullName evidence="10">Cytochrome C</fullName>
    </submittedName>
</protein>
<accession>A0A0K1XEI4</accession>
<feature type="binding site" description="covalent" evidence="7">
    <location>
        <position position="142"/>
    </location>
    <ligand>
        <name>heme c</name>
        <dbReference type="ChEBI" id="CHEBI:61717"/>
    </ligand>
</feature>
<dbReference type="AlphaFoldDB" id="A0A0K1XEI4"/>
<sequence>MKLKLGLLALSVSALVACDSGIDPNSPVGKRKAIFKEMLNVSEDLGGMLRGRVPYDEALFIEQAAHLDLLGRTPWQYFPELPEADKSSAKADVWEQQEKFKQLAREMEQATANLVASTQATPIISSALKQRMQAVEDSCESCHQAFRAY</sequence>
<dbReference type="RefSeq" id="WP_053100740.1">
    <property type="nucleotide sequence ID" value="NZ_CP012364.1"/>
</dbReference>
<feature type="binding site" description="axial binding residue" evidence="6">
    <location>
        <position position="143"/>
    </location>
    <ligand>
        <name>heme c</name>
        <dbReference type="ChEBI" id="CHEBI:61717"/>
    </ligand>
    <ligandPart>
        <name>Fe</name>
        <dbReference type="ChEBI" id="CHEBI:18248"/>
    </ligandPart>
</feature>
<keyword evidence="11" id="KW-1185">Reference proteome</keyword>
<evidence type="ECO:0000256" key="3">
    <source>
        <dbReference type="ARBA" id="ARBA00022723"/>
    </source>
</evidence>
<dbReference type="GO" id="GO:0005506">
    <property type="term" value="F:iron ion binding"/>
    <property type="evidence" value="ECO:0007669"/>
    <property type="project" value="InterPro"/>
</dbReference>
<keyword evidence="9" id="KW-0732">Signal</keyword>